<accession>A0ABU2X620</accession>
<dbReference type="InterPro" id="IPR027417">
    <property type="entry name" value="P-loop_NTPase"/>
</dbReference>
<evidence type="ECO:0000256" key="4">
    <source>
        <dbReference type="SAM" id="Phobius"/>
    </source>
</evidence>
<keyword evidence="4" id="KW-1133">Transmembrane helix</keyword>
<dbReference type="SMART" id="SM00382">
    <property type="entry name" value="AAA"/>
    <property type="match status" value="1"/>
</dbReference>
<dbReference type="InterPro" id="IPR041664">
    <property type="entry name" value="AAA_16"/>
</dbReference>
<dbReference type="PANTHER" id="PTHR42788:SF20">
    <property type="entry name" value="ABC TRANSPORTER ATP-BINDING PROTEIN"/>
    <property type="match status" value="1"/>
</dbReference>
<comment type="caution">
    <text evidence="6">The sequence shown here is derived from an EMBL/GenBank/DDBJ whole genome shotgun (WGS) entry which is preliminary data.</text>
</comment>
<evidence type="ECO:0000256" key="3">
    <source>
        <dbReference type="ARBA" id="ARBA00022840"/>
    </source>
</evidence>
<dbReference type="Pfam" id="PF00005">
    <property type="entry name" value="ABC_tran"/>
    <property type="match status" value="1"/>
</dbReference>
<evidence type="ECO:0000256" key="1">
    <source>
        <dbReference type="ARBA" id="ARBA00022448"/>
    </source>
</evidence>
<name>A0ABU2X620_9ACTN</name>
<keyword evidence="4" id="KW-0472">Membrane</keyword>
<organism evidence="6 7">
    <name type="scientific">Micromonospora reichwaldensis</name>
    <dbReference type="NCBI Taxonomy" id="3075516"/>
    <lineage>
        <taxon>Bacteria</taxon>
        <taxon>Bacillati</taxon>
        <taxon>Actinomycetota</taxon>
        <taxon>Actinomycetes</taxon>
        <taxon>Micromonosporales</taxon>
        <taxon>Micromonosporaceae</taxon>
        <taxon>Micromonospora</taxon>
    </lineage>
</organism>
<evidence type="ECO:0000313" key="6">
    <source>
        <dbReference type="EMBL" id="MDT0533126.1"/>
    </source>
</evidence>
<keyword evidence="3 6" id="KW-0067">ATP-binding</keyword>
<dbReference type="EMBL" id="JAVRFL010000055">
    <property type="protein sequence ID" value="MDT0533126.1"/>
    <property type="molecule type" value="Genomic_DNA"/>
</dbReference>
<feature type="transmembrane region" description="Helical" evidence="4">
    <location>
        <begin position="39"/>
        <end position="57"/>
    </location>
</feature>
<keyword evidence="7" id="KW-1185">Reference proteome</keyword>
<evidence type="ECO:0000259" key="5">
    <source>
        <dbReference type="PROSITE" id="PS50893"/>
    </source>
</evidence>
<feature type="domain" description="ABC transporter" evidence="5">
    <location>
        <begin position="540"/>
        <end position="761"/>
    </location>
</feature>
<dbReference type="Pfam" id="PF13191">
    <property type="entry name" value="AAA_16"/>
    <property type="match status" value="1"/>
</dbReference>
<dbReference type="InterPro" id="IPR003593">
    <property type="entry name" value="AAA+_ATPase"/>
</dbReference>
<evidence type="ECO:0000313" key="7">
    <source>
        <dbReference type="Proteomes" id="UP001180973"/>
    </source>
</evidence>
<dbReference type="RefSeq" id="WP_311414776.1">
    <property type="nucleotide sequence ID" value="NZ_JAVRFL010000055.1"/>
</dbReference>
<dbReference type="Proteomes" id="UP001180973">
    <property type="component" value="Unassembled WGS sequence"/>
</dbReference>
<proteinExistence type="predicted"/>
<sequence length="780" mass="85171">MLRAGAVIGLSMLSAAAVLVVLSKTVGDSNGPWSWAELTSWIAAPLGIAVTLGTWWLSYIRDEPNRATNVPRWLGHGRPGIISIDIPRSHEEKIIGREHLAQELVAALAATRKNMPRVHVLVGMGGSGKTALAADVALRLRRRGTIVWWLSATSAADLLAGLRQVATDLAADVEAIDRAWSGGAGAADLLWGLLLKQRKPWLLVLDDVDEPNILAGSPFVLEDSKGWLRNVESKYGKVLVTSRPGGRWPVWCRAHTLPPLEMADGASILMKDCGRVAGGLMDAENLSQRLGGLPLALRLANSYIANASKAPWPVPGNTFKSYQSLLDEGRIDVAFPPPSARNEDAKARDNLTHIWDLSLKLLHQKGNRGSGSLLCLFALLDSAPIPFRLILDSTLLSAHPEFLGATDVDLWGWITALEELQLIKLSKHEEIDSGGMGEPLLVMHPVIRDLSRSNPNAVRRRTSLLHLLGNLIHRAVVKISSPVGAPNDDAWRLLAPHVLHLDAAFKNYQNALMPIRATVSNDARTAAGVLAQLGTASRALSLKGVGKTYHDHVEAIREVSLTLKTGEFIAIVGPSGCGKTTLLNIVSGAILPSEGLVERRAARIGQVAQQPQLLPWRNVHRNIEFGLELLGVERQSRERKVQRCLELLDMTDLASRYIHELSGGQQAMVSIARALIREPDLFLLDDPFGSLDSLTRLNASHELYRLHTHLKATTVLITHDISEAVYLSDRVLVLSRRPGQIVAEFTNPLPHPRSRDLRYSEDLLGLAEQIRVHLSLGKPN</sequence>
<dbReference type="SUPFAM" id="SSF52540">
    <property type="entry name" value="P-loop containing nucleoside triphosphate hydrolases"/>
    <property type="match status" value="2"/>
</dbReference>
<dbReference type="PROSITE" id="PS00211">
    <property type="entry name" value="ABC_TRANSPORTER_1"/>
    <property type="match status" value="1"/>
</dbReference>
<dbReference type="PRINTS" id="PR00364">
    <property type="entry name" value="DISEASERSIST"/>
</dbReference>
<dbReference type="InterPro" id="IPR003439">
    <property type="entry name" value="ABC_transporter-like_ATP-bd"/>
</dbReference>
<keyword evidence="4" id="KW-0812">Transmembrane</keyword>
<gene>
    <name evidence="6" type="ORF">RM555_29460</name>
</gene>
<dbReference type="PANTHER" id="PTHR42788">
    <property type="entry name" value="TAURINE IMPORT ATP-BINDING PROTEIN-RELATED"/>
    <property type="match status" value="1"/>
</dbReference>
<dbReference type="InterPro" id="IPR017871">
    <property type="entry name" value="ABC_transporter-like_CS"/>
</dbReference>
<dbReference type="Gene3D" id="3.40.50.300">
    <property type="entry name" value="P-loop containing nucleotide triphosphate hydrolases"/>
    <property type="match status" value="2"/>
</dbReference>
<protein>
    <submittedName>
        <fullName evidence="6">ATP-binding cassette domain-containing protein</fullName>
    </submittedName>
</protein>
<keyword evidence="2" id="KW-0547">Nucleotide-binding</keyword>
<dbReference type="InterPro" id="IPR050166">
    <property type="entry name" value="ABC_transporter_ATP-bind"/>
</dbReference>
<reference evidence="6" key="1">
    <citation type="submission" date="2023-09" db="EMBL/GenBank/DDBJ databases">
        <title>30 novel species of actinomycetes from the DSMZ collection.</title>
        <authorList>
            <person name="Nouioui I."/>
        </authorList>
    </citation>
    <scope>NUCLEOTIDE SEQUENCE</scope>
    <source>
        <strain evidence="6">DSM 115977</strain>
    </source>
</reference>
<evidence type="ECO:0000256" key="2">
    <source>
        <dbReference type="ARBA" id="ARBA00022741"/>
    </source>
</evidence>
<keyword evidence="1" id="KW-0813">Transport</keyword>
<dbReference type="GO" id="GO:0005524">
    <property type="term" value="F:ATP binding"/>
    <property type="evidence" value="ECO:0007669"/>
    <property type="project" value="UniProtKB-KW"/>
</dbReference>
<dbReference type="PROSITE" id="PS50893">
    <property type="entry name" value="ABC_TRANSPORTER_2"/>
    <property type="match status" value="1"/>
</dbReference>